<evidence type="ECO:0000313" key="2">
    <source>
        <dbReference type="Proteomes" id="UP000002212"/>
    </source>
</evidence>
<dbReference type="RefSeq" id="WP_012690209.1">
    <property type="nucleotide sequence ID" value="NC_012522.1"/>
</dbReference>
<dbReference type="STRING" id="632772.ROP_30060"/>
<protein>
    <submittedName>
        <fullName evidence="1">Uncharacterized protein</fullName>
    </submittedName>
</protein>
<dbReference type="OrthoDB" id="2588235at2"/>
<dbReference type="KEGG" id="rop:ROP_30060"/>
<dbReference type="EMBL" id="AP011115">
    <property type="protein sequence ID" value="BAH51253.1"/>
    <property type="molecule type" value="Genomic_DNA"/>
</dbReference>
<sequence length="267" mass="29032">MHTATQLEKSHFAVTLNGEDSDVDQLFPAWRAHDRFAIVVAEPFGALGASLMIQAAIALHFDAVPTRRDGVPVYPEIYAIHVGGRFGDLSPFDFWPTRKEVFIDNDPLAVLTAINDRAITRLAVPDAIATSVDFSSLISAGWSERNSALERVTSAFAYSPMGRVGSSDVTVTGLDPVTEVNPYFTLDPQASLDTFGGLTSQDFGQLWDGAEFDTQVWLQVVAARLAEQPAQVRECAVESRRALMADGLVTESYRRVSPAAALGMLVR</sequence>
<organism evidence="1 2">
    <name type="scientific">Rhodococcus opacus (strain B4)</name>
    <dbReference type="NCBI Taxonomy" id="632772"/>
    <lineage>
        <taxon>Bacteria</taxon>
        <taxon>Bacillati</taxon>
        <taxon>Actinomycetota</taxon>
        <taxon>Actinomycetes</taxon>
        <taxon>Mycobacteriales</taxon>
        <taxon>Nocardiaceae</taxon>
        <taxon>Rhodococcus</taxon>
    </lineage>
</organism>
<name>C1B6F0_RHOOB</name>
<dbReference type="PATRIC" id="fig|632772.20.peg.3142"/>
<dbReference type="AlphaFoldDB" id="C1B6F0"/>
<dbReference type="HOGENOM" id="CLU_1068945_0_0_11"/>
<proteinExistence type="predicted"/>
<dbReference type="Proteomes" id="UP000002212">
    <property type="component" value="Chromosome"/>
</dbReference>
<gene>
    <name evidence="1" type="ordered locus">ROP_30060</name>
</gene>
<accession>C1B6F0</accession>
<evidence type="ECO:0000313" key="1">
    <source>
        <dbReference type="EMBL" id="BAH51253.1"/>
    </source>
</evidence>
<reference evidence="1 2" key="1">
    <citation type="submission" date="2009-03" db="EMBL/GenBank/DDBJ databases">
        <title>Comparison of the complete genome sequences of Rhodococcus erythropolis PR4 and Rhodococcus opacus B4.</title>
        <authorList>
            <person name="Takarada H."/>
            <person name="Sekine M."/>
            <person name="Hosoyama A."/>
            <person name="Yamada R."/>
            <person name="Fujisawa T."/>
            <person name="Omata S."/>
            <person name="Shimizu A."/>
            <person name="Tsukatani N."/>
            <person name="Tanikawa S."/>
            <person name="Fujita N."/>
            <person name="Harayama S."/>
        </authorList>
    </citation>
    <scope>NUCLEOTIDE SEQUENCE [LARGE SCALE GENOMIC DNA]</scope>
    <source>
        <strain evidence="1 2">B4</strain>
    </source>
</reference>